<organism evidence="1 2">
    <name type="scientific">Flavivirga jejuensis</name>
    <dbReference type="NCBI Taxonomy" id="870487"/>
    <lineage>
        <taxon>Bacteria</taxon>
        <taxon>Pseudomonadati</taxon>
        <taxon>Bacteroidota</taxon>
        <taxon>Flavobacteriia</taxon>
        <taxon>Flavobacteriales</taxon>
        <taxon>Flavobacteriaceae</taxon>
        <taxon>Flavivirga</taxon>
    </lineage>
</organism>
<proteinExistence type="predicted"/>
<name>A0ABT8WHT7_9FLAO</name>
<dbReference type="EMBL" id="JAUOEL010000001">
    <property type="protein sequence ID" value="MDO5972705.1"/>
    <property type="molecule type" value="Genomic_DNA"/>
</dbReference>
<accession>A0ABT8WHT7</accession>
<reference evidence="1" key="1">
    <citation type="submission" date="2023-07" db="EMBL/GenBank/DDBJ databases">
        <title>Two novel species in the genus Flavivirga.</title>
        <authorList>
            <person name="Kwon K."/>
        </authorList>
    </citation>
    <scope>NUCLEOTIDE SEQUENCE</scope>
    <source>
        <strain evidence="1">KACC 14158</strain>
    </source>
</reference>
<sequence>MEELSKKEIENLVEKFIDKTLPKTQWTHEAHIVVALWHNLNYNFHDAIKLIKTRIKNYNLAIGTQNTISSGYHETLTIFWMIITKDFMYRNDHKNIKIACNDFLQSTEALKETPFQFYTKEILFSAKARRTWVNGNLKKLEIQKIDENTFRFHR</sequence>
<keyword evidence="2" id="KW-1185">Reference proteome</keyword>
<protein>
    <submittedName>
        <fullName evidence="1">Uncharacterized protein</fullName>
    </submittedName>
</protein>
<gene>
    <name evidence="1" type="ORF">Q4Q40_00800</name>
</gene>
<dbReference type="RefSeq" id="WP_303299768.1">
    <property type="nucleotide sequence ID" value="NZ_BAABDA010000042.1"/>
</dbReference>
<dbReference type="Proteomes" id="UP001176806">
    <property type="component" value="Unassembled WGS sequence"/>
</dbReference>
<evidence type="ECO:0000313" key="2">
    <source>
        <dbReference type="Proteomes" id="UP001176806"/>
    </source>
</evidence>
<comment type="caution">
    <text evidence="1">The sequence shown here is derived from an EMBL/GenBank/DDBJ whole genome shotgun (WGS) entry which is preliminary data.</text>
</comment>
<evidence type="ECO:0000313" key="1">
    <source>
        <dbReference type="EMBL" id="MDO5972705.1"/>
    </source>
</evidence>